<proteinExistence type="inferred from homology"/>
<dbReference type="PANTHER" id="PTHR21381">
    <property type="entry name" value="ZGC:162297"/>
    <property type="match status" value="1"/>
</dbReference>
<dbReference type="Pfam" id="PF03437">
    <property type="entry name" value="BtpA"/>
    <property type="match status" value="1"/>
</dbReference>
<name>A0A7Z7LGK6_9BACT</name>
<dbReference type="SUPFAM" id="SSF51366">
    <property type="entry name" value="Ribulose-phoshate binding barrel"/>
    <property type="match status" value="1"/>
</dbReference>
<dbReference type="InterPro" id="IPR011060">
    <property type="entry name" value="RibuloseP-bd_barrel"/>
</dbReference>
<sequence length="282" mass="30686">MSDRKGVLTEIFKVNKPIIGMVHLRPLPGSPGYDPSIMGMKEITRIALEEARILEDNGVDGVQVENIWDFPYLKGERIGPETASALGVVAARVGEAVGIPVGVDCHLNGGRIALAAAIASGARWIRVFEWVNAYISHAGLTEGIGGELARYRHSLRADDIKFMCDVNVKHGSHFIVSDRTIEEQAQDAESEGAEILIVTGFETGKAPTPEKVKRFSESVKVPVIIGSGLTEDNASELLSFADGAIVGSFFKEENNWKNPVDGKRVGSFMKKIRSLRRELSDD</sequence>
<organism evidence="2 3">
    <name type="scientific">Mesotoga infera</name>
    <dbReference type="NCBI Taxonomy" id="1236046"/>
    <lineage>
        <taxon>Bacteria</taxon>
        <taxon>Thermotogati</taxon>
        <taxon>Thermotogota</taxon>
        <taxon>Thermotogae</taxon>
        <taxon>Kosmotogales</taxon>
        <taxon>Kosmotogaceae</taxon>
        <taxon>Mesotoga</taxon>
    </lineage>
</organism>
<dbReference type="InterPro" id="IPR013785">
    <property type="entry name" value="Aldolase_TIM"/>
</dbReference>
<dbReference type="EMBL" id="LS974202">
    <property type="protein sequence ID" value="SSC13094.1"/>
    <property type="molecule type" value="Genomic_DNA"/>
</dbReference>
<dbReference type="AlphaFoldDB" id="A0A7Z7LGK6"/>
<accession>A0A7Z7LGK6</accession>
<keyword evidence="3" id="KW-1185">Reference proteome</keyword>
<dbReference type="NCBIfam" id="TIGR00259">
    <property type="entry name" value="thylakoid_BtpA"/>
    <property type="match status" value="1"/>
</dbReference>
<dbReference type="Proteomes" id="UP000250796">
    <property type="component" value="Chromosome MESINF"/>
</dbReference>
<dbReference type="InterPro" id="IPR005137">
    <property type="entry name" value="BtpA"/>
</dbReference>
<gene>
    <name evidence="2" type="ORF">MESINF_1650</name>
</gene>
<dbReference type="KEGG" id="minf:MESINF_1650"/>
<dbReference type="Gene3D" id="3.20.20.70">
    <property type="entry name" value="Aldolase class I"/>
    <property type="match status" value="1"/>
</dbReference>
<dbReference type="PIRSF" id="PIRSF005956">
    <property type="entry name" value="BtpA"/>
    <property type="match status" value="1"/>
</dbReference>
<reference evidence="2 3" key="1">
    <citation type="submission" date="2017-01" db="EMBL/GenBank/DDBJ databases">
        <authorList>
            <person name="Erauso G."/>
        </authorList>
    </citation>
    <scope>NUCLEOTIDE SEQUENCE [LARGE SCALE GENOMIC DNA]</scope>
    <source>
        <strain evidence="2">MESINF1</strain>
    </source>
</reference>
<comment type="similarity">
    <text evidence="1">Belongs to the BtpA family.</text>
</comment>
<protein>
    <submittedName>
        <fullName evidence="2">Photosystem I assembly BtpA</fullName>
    </submittedName>
</protein>
<dbReference type="RefSeq" id="WP_169699283.1">
    <property type="nucleotide sequence ID" value="NZ_LS974202.1"/>
</dbReference>
<evidence type="ECO:0000256" key="1">
    <source>
        <dbReference type="ARBA" id="ARBA00006007"/>
    </source>
</evidence>
<evidence type="ECO:0000313" key="2">
    <source>
        <dbReference type="EMBL" id="SSC13094.1"/>
    </source>
</evidence>
<dbReference type="PANTHER" id="PTHR21381:SF3">
    <property type="entry name" value="SGC REGION PROTEIN SGCQ-RELATED"/>
    <property type="match status" value="1"/>
</dbReference>
<evidence type="ECO:0000313" key="3">
    <source>
        <dbReference type="Proteomes" id="UP000250796"/>
    </source>
</evidence>